<keyword evidence="1" id="KW-0732">Signal</keyword>
<dbReference type="InterPro" id="IPR029058">
    <property type="entry name" value="AB_hydrolase_fold"/>
</dbReference>
<dbReference type="PANTHER" id="PTHR43265">
    <property type="entry name" value="ESTERASE ESTD"/>
    <property type="match status" value="1"/>
</dbReference>
<dbReference type="GO" id="GO:0052689">
    <property type="term" value="F:carboxylic ester hydrolase activity"/>
    <property type="evidence" value="ECO:0007669"/>
    <property type="project" value="TreeGrafter"/>
</dbReference>
<name>A0A1G8H2G7_9CLOT</name>
<feature type="domain" description="Serine aminopeptidase S33" evidence="2">
    <location>
        <begin position="89"/>
        <end position="186"/>
    </location>
</feature>
<proteinExistence type="predicted"/>
<protein>
    <recommendedName>
        <fullName evidence="2">Serine aminopeptidase S33 domain-containing protein</fullName>
    </recommendedName>
</protein>
<accession>A0A1G8H2G7</accession>
<dbReference type="Gene3D" id="3.40.50.1820">
    <property type="entry name" value="alpha/beta hydrolase"/>
    <property type="match status" value="1"/>
</dbReference>
<evidence type="ECO:0000259" key="2">
    <source>
        <dbReference type="Pfam" id="PF12146"/>
    </source>
</evidence>
<sequence length="325" mass="35638">MNITKSILSAFALSLLILTACGKEEKEDAKSLFPEEPFALQVQEGTLHGVVMYPTDRIIEAVVILVPGSGPTDRNGNNPQTQGNNHLKLLAEALAENGYATLRYDKRGIGESRDLVKKESDLTFDLAIEDVVRISKGLKSLGFSRLILLGHSEGALIAEAAMTKEPLYDALILVSGSALPADELILNQLKSSDQNLADLAEPIVASLKNGVEVPKVPVSLFSLFRPSVQPYLISWFAYDPESLMKKIDKPVLILHGNRDLQVPVTDASVLFHASSQGTLKIIEGMNHILKESPEDREGNLATYSMENLPLHEDFLNKLIEFLENL</sequence>
<evidence type="ECO:0000313" key="3">
    <source>
        <dbReference type="EMBL" id="SDI00710.1"/>
    </source>
</evidence>
<feature type="signal peptide" evidence="1">
    <location>
        <begin position="1"/>
        <end position="22"/>
    </location>
</feature>
<dbReference type="InterPro" id="IPR053145">
    <property type="entry name" value="AB_hydrolase_Est10"/>
</dbReference>
<evidence type="ECO:0000256" key="1">
    <source>
        <dbReference type="SAM" id="SignalP"/>
    </source>
</evidence>
<dbReference type="PANTHER" id="PTHR43265:SF1">
    <property type="entry name" value="ESTERASE ESTD"/>
    <property type="match status" value="1"/>
</dbReference>
<gene>
    <name evidence="3" type="ORF">SAMN05421804_101447</name>
</gene>
<evidence type="ECO:0000313" key="4">
    <source>
        <dbReference type="Proteomes" id="UP000183255"/>
    </source>
</evidence>
<dbReference type="Pfam" id="PF12146">
    <property type="entry name" value="Hydrolase_4"/>
    <property type="match status" value="1"/>
</dbReference>
<reference evidence="3 4" key="1">
    <citation type="submission" date="2016-10" db="EMBL/GenBank/DDBJ databases">
        <authorList>
            <person name="de Groot N.N."/>
        </authorList>
    </citation>
    <scope>NUCLEOTIDE SEQUENCE [LARGE SCALE GENOMIC DNA]</scope>
    <source>
        <strain evidence="3 4">CGMCC 1.5058</strain>
    </source>
</reference>
<dbReference type="PROSITE" id="PS51257">
    <property type="entry name" value="PROKAR_LIPOPROTEIN"/>
    <property type="match status" value="1"/>
</dbReference>
<dbReference type="RefSeq" id="WP_051651440.1">
    <property type="nucleotide sequence ID" value="NZ_FNDZ01000001.1"/>
</dbReference>
<dbReference type="InterPro" id="IPR022742">
    <property type="entry name" value="Hydrolase_4"/>
</dbReference>
<organism evidence="3 4">
    <name type="scientific">Proteiniclasticum ruminis</name>
    <dbReference type="NCBI Taxonomy" id="398199"/>
    <lineage>
        <taxon>Bacteria</taxon>
        <taxon>Bacillati</taxon>
        <taxon>Bacillota</taxon>
        <taxon>Clostridia</taxon>
        <taxon>Eubacteriales</taxon>
        <taxon>Clostridiaceae</taxon>
        <taxon>Proteiniclasticum</taxon>
    </lineage>
</organism>
<dbReference type="AlphaFoldDB" id="A0A1G8H2G7"/>
<dbReference type="SUPFAM" id="SSF53474">
    <property type="entry name" value="alpha/beta-Hydrolases"/>
    <property type="match status" value="1"/>
</dbReference>
<dbReference type="EMBL" id="FNDZ01000001">
    <property type="protein sequence ID" value="SDI00710.1"/>
    <property type="molecule type" value="Genomic_DNA"/>
</dbReference>
<dbReference type="Proteomes" id="UP000183255">
    <property type="component" value="Unassembled WGS sequence"/>
</dbReference>
<feature type="chain" id="PRO_5010353746" description="Serine aminopeptidase S33 domain-containing protein" evidence="1">
    <location>
        <begin position="23"/>
        <end position="325"/>
    </location>
</feature>